<sequence length="967" mass="106830">MERTSLHSFVVFWLVAILVGCASSPSVTLNARGQSELQVAILNDDINTALRIIENGSIPDVHYRGWKPTAPQLALVHDDPRILEAMVRHSGPKYVFLGSSWVEKHEAACEYFARLDASPTLRPLLREMARPAEACPKQGTTFASLVRRNAASLSEETLTWSLGDGYQQKLLFALKADPTSALSLLAEQSPEELGFSNQDALVAAQIGGHRAAIERIIEYGADPDLIGTEQWSEILCESLEIGSHEQDVLIEQLKAHAQRSGPCGTYWHTALWDDRMAFFDATLTAGLYESNELENMIEKAEFKKNVPAMAIIAKHFGLSSLNPSVQKTILDSSEGKKVLYTSLDDGAKHEFTCRLLAVPRSLDSGEREMVEESVVLARRCKNGQLPIMAASAVPDNFEFVYNLDPAVYRRQVTKAGVLKAALDTGKPELIKAVADRSGNLLASLEPRDLRGVMDQPDLLVELELRGLPTKHRVYAELAGRCHSIEDKEYVGLINQSFFTSYVTPLSNSAQNNDGRNMVLAAYRDCLENRAGEIRAISLFRNSDDEPPEVSEDIYAHAKARTLHALSLIAPRDNEDQDPVRARDIIYAGYDSIRANVVRFEREANEYAALQKEKLDQAQQEALRRREEGHDEVESATWKGLGVTALIGGVMLYNDLDASEVVEMGVNTTMEWRKAQTQQIDRQFVAAIKAIQATEIEIPRIEDLRTTNLDKDGVRLLVPRYGANSPYGSLNVDASYDHTHAVVRLGGCTAGVLSGQRLLTAQHCIVDNDLQIRPSLVATNDFFSVADGHLIYTRHSYEGPWKYTTAPERYAVGSNEGPKHWQNDWAILEPVNKSDPSIPNFLKGSYLTMMEPAQLRRYVDQRRKIAIAGYAGHLNFGIYLTMDWGCSISSSSDKIIVDRCLGFNGDSGAPVMATEGPNKGQVVSVTSFGYSSDEDRANRNPSDIGGSVSVAHIQNAINAGRLITGIIE</sequence>
<dbReference type="PROSITE" id="PS51257">
    <property type="entry name" value="PROKAR_LIPOPROTEIN"/>
    <property type="match status" value="1"/>
</dbReference>
<keyword evidence="1" id="KW-0175">Coiled coil</keyword>
<dbReference type="EMBL" id="JAHKPV010000021">
    <property type="protein sequence ID" value="MBU2875282.1"/>
    <property type="molecule type" value="Genomic_DNA"/>
</dbReference>
<gene>
    <name evidence="2" type="ORF">KO508_14855</name>
</gene>
<evidence type="ECO:0000313" key="2">
    <source>
        <dbReference type="EMBL" id="MBU2875282.1"/>
    </source>
</evidence>
<evidence type="ECO:0008006" key="4">
    <source>
        <dbReference type="Google" id="ProtNLM"/>
    </source>
</evidence>
<protein>
    <recommendedName>
        <fullName evidence="4">Serine protease</fullName>
    </recommendedName>
</protein>
<evidence type="ECO:0000313" key="3">
    <source>
        <dbReference type="Proteomes" id="UP000753376"/>
    </source>
</evidence>
<dbReference type="RefSeq" id="WP_216009085.1">
    <property type="nucleotide sequence ID" value="NZ_JAHKPV010000021.1"/>
</dbReference>
<dbReference type="Proteomes" id="UP000753376">
    <property type="component" value="Unassembled WGS sequence"/>
</dbReference>
<proteinExistence type="predicted"/>
<reference evidence="2 3" key="1">
    <citation type="submission" date="2021-05" db="EMBL/GenBank/DDBJ databases">
        <title>Draft genomes of bacteria isolated from model marine particles.</title>
        <authorList>
            <person name="Datta M.S."/>
            <person name="Schwartzman J.A."/>
            <person name="Enke T.N."/>
            <person name="Saavedra J."/>
            <person name="Cermak N."/>
            <person name="Cordero O.X."/>
        </authorList>
    </citation>
    <scope>NUCLEOTIDE SEQUENCE [LARGE SCALE GENOMIC DNA]</scope>
    <source>
        <strain evidence="2 3">D2M19</strain>
    </source>
</reference>
<name>A0ABS6ABD6_9GAMM</name>
<keyword evidence="3" id="KW-1185">Reference proteome</keyword>
<comment type="caution">
    <text evidence="2">The sequence shown here is derived from an EMBL/GenBank/DDBJ whole genome shotgun (WGS) entry which is preliminary data.</text>
</comment>
<organism evidence="2 3">
    <name type="scientific">Marinobacter salexigens</name>
    <dbReference type="NCBI Taxonomy" id="1925763"/>
    <lineage>
        <taxon>Bacteria</taxon>
        <taxon>Pseudomonadati</taxon>
        <taxon>Pseudomonadota</taxon>
        <taxon>Gammaproteobacteria</taxon>
        <taxon>Pseudomonadales</taxon>
        <taxon>Marinobacteraceae</taxon>
        <taxon>Marinobacter</taxon>
    </lineage>
</organism>
<feature type="coiled-coil region" evidence="1">
    <location>
        <begin position="600"/>
        <end position="627"/>
    </location>
</feature>
<evidence type="ECO:0000256" key="1">
    <source>
        <dbReference type="SAM" id="Coils"/>
    </source>
</evidence>
<accession>A0ABS6ABD6</accession>